<dbReference type="EMBL" id="BAABHV010000017">
    <property type="protein sequence ID" value="GAA5057344.1"/>
    <property type="molecule type" value="Genomic_DNA"/>
</dbReference>
<dbReference type="Proteomes" id="UP001500518">
    <property type="component" value="Unassembled WGS sequence"/>
</dbReference>
<sequence>MRPSGAAILAAVALGGCQDAGEADARHAAGAAMIDCSLGGAGGFGRDCSMERVEQGGASFVIVRHPDGAFRRFELGVPGYGLVTADGAQQAEVTNLGGYVEVRVDSDRYHLPVSQ</sequence>
<comment type="caution">
    <text evidence="1">The sequence shown here is derived from an EMBL/GenBank/DDBJ whole genome shotgun (WGS) entry which is preliminary data.</text>
</comment>
<gene>
    <name evidence="1" type="ORF">GCM10023208_22710</name>
</gene>
<name>A0ABP9KEJ9_9SPHN</name>
<evidence type="ECO:0008006" key="3">
    <source>
        <dbReference type="Google" id="ProtNLM"/>
    </source>
</evidence>
<evidence type="ECO:0000313" key="2">
    <source>
        <dbReference type="Proteomes" id="UP001500518"/>
    </source>
</evidence>
<evidence type="ECO:0000313" key="1">
    <source>
        <dbReference type="EMBL" id="GAA5057344.1"/>
    </source>
</evidence>
<accession>A0ABP9KEJ9</accession>
<organism evidence="1 2">
    <name type="scientific">Erythrobacter westpacificensis</name>
    <dbReference type="NCBI Taxonomy" id="1055231"/>
    <lineage>
        <taxon>Bacteria</taxon>
        <taxon>Pseudomonadati</taxon>
        <taxon>Pseudomonadota</taxon>
        <taxon>Alphaproteobacteria</taxon>
        <taxon>Sphingomonadales</taxon>
        <taxon>Erythrobacteraceae</taxon>
        <taxon>Erythrobacter/Porphyrobacter group</taxon>
        <taxon>Erythrobacter</taxon>
    </lineage>
</organism>
<keyword evidence="2" id="KW-1185">Reference proteome</keyword>
<dbReference type="PROSITE" id="PS51257">
    <property type="entry name" value="PROKAR_LIPOPROTEIN"/>
    <property type="match status" value="1"/>
</dbReference>
<protein>
    <recommendedName>
        <fullName evidence="3">Lipoprotein</fullName>
    </recommendedName>
</protein>
<reference evidence="2" key="1">
    <citation type="journal article" date="2019" name="Int. J. Syst. Evol. Microbiol.">
        <title>The Global Catalogue of Microorganisms (GCM) 10K type strain sequencing project: providing services to taxonomists for standard genome sequencing and annotation.</title>
        <authorList>
            <consortium name="The Broad Institute Genomics Platform"/>
            <consortium name="The Broad Institute Genome Sequencing Center for Infectious Disease"/>
            <person name="Wu L."/>
            <person name="Ma J."/>
        </authorList>
    </citation>
    <scope>NUCLEOTIDE SEQUENCE [LARGE SCALE GENOMIC DNA]</scope>
    <source>
        <strain evidence="2">JCM 18014</strain>
    </source>
</reference>
<proteinExistence type="predicted"/>
<dbReference type="RefSeq" id="WP_346033181.1">
    <property type="nucleotide sequence ID" value="NZ_BAABHV010000017.1"/>
</dbReference>